<keyword evidence="2 4" id="KW-0808">Transferase</keyword>
<protein>
    <submittedName>
        <fullName evidence="4">3'-N-debenzoyl-2'-deoxytaxol N-benzoyltransferase, putative</fullName>
        <ecNumber evidence="4">2.3.1.150</ecNumber>
    </submittedName>
</protein>
<dbReference type="OrthoDB" id="671439at2759"/>
<reference evidence="5" key="1">
    <citation type="journal article" date="2010" name="Nat. Biotechnol.">
        <title>Draft genome sequence of the oilseed species Ricinus communis.</title>
        <authorList>
            <person name="Chan A.P."/>
            <person name="Crabtree J."/>
            <person name="Zhao Q."/>
            <person name="Lorenzi H."/>
            <person name="Orvis J."/>
            <person name="Puiu D."/>
            <person name="Melake-Berhan A."/>
            <person name="Jones K.M."/>
            <person name="Redman J."/>
            <person name="Chen G."/>
            <person name="Cahoon E.B."/>
            <person name="Gedil M."/>
            <person name="Stanke M."/>
            <person name="Haas B.J."/>
            <person name="Wortman J.R."/>
            <person name="Fraser-Liggett C.M."/>
            <person name="Ravel J."/>
            <person name="Rabinowicz P.D."/>
        </authorList>
    </citation>
    <scope>NUCLEOTIDE SEQUENCE [LARGE SCALE GENOMIC DNA]</scope>
    <source>
        <strain evidence="5">cv. Hale</strain>
    </source>
</reference>
<dbReference type="Proteomes" id="UP000008311">
    <property type="component" value="Unassembled WGS sequence"/>
</dbReference>
<evidence type="ECO:0000256" key="2">
    <source>
        <dbReference type="ARBA" id="ARBA00022679"/>
    </source>
</evidence>
<evidence type="ECO:0000313" key="5">
    <source>
        <dbReference type="Proteomes" id="UP000008311"/>
    </source>
</evidence>
<dbReference type="STRING" id="3988.B9RML6"/>
<dbReference type="eggNOG" id="ENOG502QYCI">
    <property type="taxonomic scope" value="Eukaryota"/>
</dbReference>
<proteinExistence type="inferred from homology"/>
<dbReference type="AlphaFoldDB" id="B9RML6"/>
<name>B9RML6_RICCO</name>
<dbReference type="InParanoid" id="B9RML6"/>
<dbReference type="InterPro" id="IPR023213">
    <property type="entry name" value="CAT-like_dom_sf"/>
</dbReference>
<organism evidence="4 5">
    <name type="scientific">Ricinus communis</name>
    <name type="common">Castor bean</name>
    <dbReference type="NCBI Taxonomy" id="3988"/>
    <lineage>
        <taxon>Eukaryota</taxon>
        <taxon>Viridiplantae</taxon>
        <taxon>Streptophyta</taxon>
        <taxon>Embryophyta</taxon>
        <taxon>Tracheophyta</taxon>
        <taxon>Spermatophyta</taxon>
        <taxon>Magnoliopsida</taxon>
        <taxon>eudicotyledons</taxon>
        <taxon>Gunneridae</taxon>
        <taxon>Pentapetalae</taxon>
        <taxon>rosids</taxon>
        <taxon>fabids</taxon>
        <taxon>Malpighiales</taxon>
        <taxon>Euphorbiaceae</taxon>
        <taxon>Acalyphoideae</taxon>
        <taxon>Acalypheae</taxon>
        <taxon>Ricinus</taxon>
    </lineage>
</organism>
<dbReference type="Pfam" id="PF02458">
    <property type="entry name" value="Transferase"/>
    <property type="match status" value="1"/>
</dbReference>
<evidence type="ECO:0000256" key="1">
    <source>
        <dbReference type="ARBA" id="ARBA00009861"/>
    </source>
</evidence>
<dbReference type="PANTHER" id="PTHR31623:SF118">
    <property type="entry name" value="BAHD ACYLTRANSFERASE"/>
    <property type="match status" value="1"/>
</dbReference>
<evidence type="ECO:0000313" key="4">
    <source>
        <dbReference type="EMBL" id="EEF47539.1"/>
    </source>
</evidence>
<dbReference type="PANTHER" id="PTHR31623">
    <property type="entry name" value="F21J9.9"/>
    <property type="match status" value="1"/>
</dbReference>
<dbReference type="GO" id="GO:0047180">
    <property type="term" value="F:salutaridinol 7-O-acetyltransferase activity"/>
    <property type="evidence" value="ECO:0007669"/>
    <property type="project" value="UniProtKB-EC"/>
</dbReference>
<keyword evidence="5" id="KW-1185">Reference proteome</keyword>
<keyword evidence="3 4" id="KW-0012">Acyltransferase</keyword>
<dbReference type="OMA" id="SRFITEC"/>
<comment type="similarity">
    <text evidence="1">Belongs to the plant acyltransferase family.</text>
</comment>
<accession>B9RML6</accession>
<evidence type="ECO:0000256" key="3">
    <source>
        <dbReference type="ARBA" id="ARBA00023315"/>
    </source>
</evidence>
<sequence>MKSEIVSSEIIKPSSASPNRPRIHHLSFFDQISSCIYIPVIFFYPKQQLSHNPIDDDIVHKSTLLKESLSLTLSHYYPLAGRIKDDLTIDCNDKGVEFLEARMRSNLSEILKHPDDSTLKSLFPGDLQYKDPILSSLLIVQSTFFDCGGMAVAVCISHKISDIASMCYFINHWAAIACSQGEKLCPEFNLGSLYPPIDLPVTETYQGEKVKCVSRRLVFDALKIAKLKEMVAKEVSNPTRVEVVSAILYRSAISAARLRSGSSKPTAMHNAANLRPRVLPPLPECSAGNISGTFSVTTMEDSVIELVQLASEVKKEKTEYCNSCGQKFSAEELCAFVLDASVGLRLCHGKDQDVYLCSSFCRYPFYDADFGWGKPGWVTVASCEVKNVIILMDTKCGDGIEAYVTLEEQEMDLFENDEELLCFACINPCVLPESNSH</sequence>
<gene>
    <name evidence="4" type="ORF">RCOM_1081680</name>
</gene>
<dbReference type="EMBL" id="EQ973789">
    <property type="protein sequence ID" value="EEF47539.1"/>
    <property type="molecule type" value="Genomic_DNA"/>
</dbReference>
<dbReference type="EC" id="2.3.1.150" evidence="4"/>
<dbReference type="Gene3D" id="3.30.559.10">
    <property type="entry name" value="Chloramphenicol acetyltransferase-like domain"/>
    <property type="match status" value="2"/>
</dbReference>